<comment type="subcellular location">
    <subcellularLocation>
        <location evidence="1">Nucleus</location>
        <location evidence="1">Nucleoplasm</location>
    </subcellularLocation>
</comment>
<evidence type="ECO:0000256" key="9">
    <source>
        <dbReference type="ARBA" id="ARBA00023163"/>
    </source>
</evidence>
<dbReference type="Proteomes" id="UP001154329">
    <property type="component" value="Chromosome 2"/>
</dbReference>
<evidence type="ECO:0000259" key="13">
    <source>
        <dbReference type="PROSITE" id="PS50950"/>
    </source>
</evidence>
<evidence type="ECO:0000313" key="15">
    <source>
        <dbReference type="Proteomes" id="UP001154329"/>
    </source>
</evidence>
<keyword evidence="10" id="KW-0539">Nucleus</keyword>
<sequence length="156" mass="18364">MNLKCCVCSCQQGKSSHIQLFPFPKNLILKRKWLIALNKSFIPRRHHRICLRHFEKKSYVKIDGFIVLKKNAIPWYTHRFESVSVDDTEIENFIRTIVTEDWIVKKLCISFKGITNLNEDTKLTLRPLIERGASILICSKYFKDLLDDIKNNNIPN</sequence>
<evidence type="ECO:0000256" key="4">
    <source>
        <dbReference type="ARBA" id="ARBA00022771"/>
    </source>
</evidence>
<dbReference type="InterPro" id="IPR006612">
    <property type="entry name" value="THAP_Znf"/>
</dbReference>
<evidence type="ECO:0000256" key="5">
    <source>
        <dbReference type="ARBA" id="ARBA00022833"/>
    </source>
</evidence>
<evidence type="ECO:0000256" key="1">
    <source>
        <dbReference type="ARBA" id="ARBA00004642"/>
    </source>
</evidence>
<dbReference type="GO" id="GO:0043565">
    <property type="term" value="F:sequence-specific DNA binding"/>
    <property type="evidence" value="ECO:0007669"/>
    <property type="project" value="InterPro"/>
</dbReference>
<keyword evidence="3" id="KW-0479">Metal-binding</keyword>
<evidence type="ECO:0000313" key="14">
    <source>
        <dbReference type="EMBL" id="CAH1720516.1"/>
    </source>
</evidence>
<dbReference type="Gene3D" id="6.20.210.20">
    <property type="entry name" value="THAP domain"/>
    <property type="match status" value="1"/>
</dbReference>
<accession>A0A9P0IWE1</accession>
<dbReference type="EMBL" id="OU899035">
    <property type="protein sequence ID" value="CAH1720516.1"/>
    <property type="molecule type" value="Genomic_DNA"/>
</dbReference>
<reference evidence="14" key="2">
    <citation type="submission" date="2022-10" db="EMBL/GenBank/DDBJ databases">
        <authorList>
            <consortium name="ENA_rothamsted_submissions"/>
            <consortium name="culmorum"/>
            <person name="King R."/>
        </authorList>
    </citation>
    <scope>NUCLEOTIDE SEQUENCE</scope>
</reference>
<keyword evidence="7" id="KW-0175">Coiled coil</keyword>
<evidence type="ECO:0000256" key="11">
    <source>
        <dbReference type="ARBA" id="ARBA00023306"/>
    </source>
</evidence>
<dbReference type="GO" id="GO:0005654">
    <property type="term" value="C:nucleoplasm"/>
    <property type="evidence" value="ECO:0007669"/>
    <property type="project" value="UniProtKB-SubCell"/>
</dbReference>
<evidence type="ECO:0000256" key="10">
    <source>
        <dbReference type="ARBA" id="ARBA00023242"/>
    </source>
</evidence>
<dbReference type="InterPro" id="IPR026516">
    <property type="entry name" value="THAP1/10"/>
</dbReference>
<dbReference type="InterPro" id="IPR038441">
    <property type="entry name" value="THAP_Znf_sf"/>
</dbReference>
<name>A0A9P0IWE1_APHGO</name>
<feature type="domain" description="THAP-type" evidence="13">
    <location>
        <begin position="1"/>
        <end position="77"/>
    </location>
</feature>
<dbReference type="SMART" id="SM00980">
    <property type="entry name" value="THAP"/>
    <property type="match status" value="1"/>
</dbReference>
<evidence type="ECO:0000256" key="7">
    <source>
        <dbReference type="ARBA" id="ARBA00023054"/>
    </source>
</evidence>
<evidence type="ECO:0000256" key="3">
    <source>
        <dbReference type="ARBA" id="ARBA00022723"/>
    </source>
</evidence>
<keyword evidence="11" id="KW-0131">Cell cycle</keyword>
<keyword evidence="5" id="KW-0862">Zinc</keyword>
<reference evidence="14" key="1">
    <citation type="submission" date="2022-02" db="EMBL/GenBank/DDBJ databases">
        <authorList>
            <person name="King R."/>
        </authorList>
    </citation>
    <scope>NUCLEOTIDE SEQUENCE</scope>
</reference>
<proteinExistence type="inferred from homology"/>
<dbReference type="AlphaFoldDB" id="A0A9P0IWE1"/>
<dbReference type="GO" id="GO:0008270">
    <property type="term" value="F:zinc ion binding"/>
    <property type="evidence" value="ECO:0007669"/>
    <property type="project" value="UniProtKB-KW"/>
</dbReference>
<comment type="similarity">
    <text evidence="2">Belongs to the THAP1 family.</text>
</comment>
<keyword evidence="9" id="KW-0804">Transcription</keyword>
<dbReference type="PANTHER" id="PTHR46600">
    <property type="entry name" value="THAP DOMAIN-CONTAINING"/>
    <property type="match status" value="1"/>
</dbReference>
<gene>
    <name evidence="14" type="ORF">APHIGO_LOCUS4018</name>
</gene>
<dbReference type="PANTHER" id="PTHR46600:SF1">
    <property type="entry name" value="THAP DOMAIN-CONTAINING PROTEIN 1"/>
    <property type="match status" value="1"/>
</dbReference>
<keyword evidence="8 12" id="KW-0238">DNA-binding</keyword>
<protein>
    <recommendedName>
        <fullName evidence="13">THAP-type domain-containing protein</fullName>
    </recommendedName>
</protein>
<evidence type="ECO:0000256" key="12">
    <source>
        <dbReference type="PROSITE-ProRule" id="PRU00309"/>
    </source>
</evidence>
<evidence type="ECO:0000256" key="8">
    <source>
        <dbReference type="ARBA" id="ARBA00023125"/>
    </source>
</evidence>
<keyword evidence="15" id="KW-1185">Reference proteome</keyword>
<evidence type="ECO:0000256" key="2">
    <source>
        <dbReference type="ARBA" id="ARBA00006177"/>
    </source>
</evidence>
<organism evidence="14 15">
    <name type="scientific">Aphis gossypii</name>
    <name type="common">Cotton aphid</name>
    <dbReference type="NCBI Taxonomy" id="80765"/>
    <lineage>
        <taxon>Eukaryota</taxon>
        <taxon>Metazoa</taxon>
        <taxon>Ecdysozoa</taxon>
        <taxon>Arthropoda</taxon>
        <taxon>Hexapoda</taxon>
        <taxon>Insecta</taxon>
        <taxon>Pterygota</taxon>
        <taxon>Neoptera</taxon>
        <taxon>Paraneoptera</taxon>
        <taxon>Hemiptera</taxon>
        <taxon>Sternorrhyncha</taxon>
        <taxon>Aphidomorpha</taxon>
        <taxon>Aphidoidea</taxon>
        <taxon>Aphididae</taxon>
        <taxon>Aphidini</taxon>
        <taxon>Aphis</taxon>
        <taxon>Aphis</taxon>
    </lineage>
</organism>
<keyword evidence="6" id="KW-0805">Transcription regulation</keyword>
<dbReference type="Pfam" id="PF05485">
    <property type="entry name" value="THAP"/>
    <property type="match status" value="1"/>
</dbReference>
<keyword evidence="4 12" id="KW-0863">Zinc-finger</keyword>
<evidence type="ECO:0000256" key="6">
    <source>
        <dbReference type="ARBA" id="ARBA00023015"/>
    </source>
</evidence>
<dbReference type="PROSITE" id="PS50950">
    <property type="entry name" value="ZF_THAP"/>
    <property type="match status" value="1"/>
</dbReference>
<dbReference type="SUPFAM" id="SSF57716">
    <property type="entry name" value="Glucocorticoid receptor-like (DNA-binding domain)"/>
    <property type="match status" value="1"/>
</dbReference>